<dbReference type="InterPro" id="IPR027385">
    <property type="entry name" value="Beta-barrel_OMP"/>
</dbReference>
<evidence type="ECO:0000256" key="1">
    <source>
        <dbReference type="ARBA" id="ARBA00022729"/>
    </source>
</evidence>
<keyword evidence="1 2" id="KW-0732">Signal</keyword>
<dbReference type="Pfam" id="PF13505">
    <property type="entry name" value="OMP_b-brl"/>
    <property type="match status" value="1"/>
</dbReference>
<dbReference type="STRING" id="869213.GCA_000517085_00209"/>
<evidence type="ECO:0000259" key="3">
    <source>
        <dbReference type="Pfam" id="PF13505"/>
    </source>
</evidence>
<evidence type="ECO:0000313" key="4">
    <source>
        <dbReference type="EMBL" id="GAF04353.1"/>
    </source>
</evidence>
<reference evidence="4 5" key="1">
    <citation type="journal article" date="2014" name="Genome Announc.">
        <title>Draft Genome Sequence of Cytophaga fermentans JCM 21142T, a Facultative Anaerobe Isolated from Marine Mud.</title>
        <authorList>
            <person name="Starns D."/>
            <person name="Oshima K."/>
            <person name="Suda W."/>
            <person name="Iino T."/>
            <person name="Yuki M."/>
            <person name="Inoue J."/>
            <person name="Kitamura K."/>
            <person name="Iida T."/>
            <person name="Darby A."/>
            <person name="Hattori M."/>
            <person name="Ohkuma M."/>
        </authorList>
    </citation>
    <scope>NUCLEOTIDE SEQUENCE [LARGE SCALE GENOMIC DNA]</scope>
    <source>
        <strain evidence="4 5">JCM 21142</strain>
    </source>
</reference>
<dbReference type="InterPro" id="IPR011250">
    <property type="entry name" value="OMP/PagP_B-barrel"/>
</dbReference>
<dbReference type="RefSeq" id="WP_027470289.1">
    <property type="nucleotide sequence ID" value="NZ_BAMD01000043.1"/>
</dbReference>
<feature type="domain" description="Outer membrane protein beta-barrel" evidence="3">
    <location>
        <begin position="12"/>
        <end position="179"/>
    </location>
</feature>
<protein>
    <recommendedName>
        <fullName evidence="3">Outer membrane protein beta-barrel domain-containing protein</fullName>
    </recommendedName>
</protein>
<feature type="signal peptide" evidence="2">
    <location>
        <begin position="1"/>
        <end position="21"/>
    </location>
</feature>
<dbReference type="Gene3D" id="2.40.160.20">
    <property type="match status" value="1"/>
</dbReference>
<proteinExistence type="predicted"/>
<sequence length="192" mass="21073">MKNIIIISTLSLFLLTMASHAQPLTFEKQDIGIAVGVPSMNDNTYTSQSPAITLHYEYGLSDKIGVGYIGVGGLLSIAGGEYTNTFLNPNPSVDFSQTLIGPRAVYHFDMVELTNNDQWSNIDVYSGAFVGLKFESIKYTDPNTEKNIKDRKTKLANDLFAGIRYGFNQNIGAFAEIGFGVSYFSVGASWRL</sequence>
<dbReference type="EMBL" id="BAMD01000043">
    <property type="protein sequence ID" value="GAF04353.1"/>
    <property type="molecule type" value="Genomic_DNA"/>
</dbReference>
<dbReference type="OrthoDB" id="1118003at2"/>
<evidence type="ECO:0000313" key="5">
    <source>
        <dbReference type="Proteomes" id="UP000019402"/>
    </source>
</evidence>
<feature type="chain" id="PRO_5004904045" description="Outer membrane protein beta-barrel domain-containing protein" evidence="2">
    <location>
        <begin position="22"/>
        <end position="192"/>
    </location>
</feature>
<dbReference type="AlphaFoldDB" id="W7Y9Y5"/>
<gene>
    <name evidence="4" type="ORF">JCM21142_73056</name>
</gene>
<dbReference type="SUPFAM" id="SSF56925">
    <property type="entry name" value="OMPA-like"/>
    <property type="match status" value="1"/>
</dbReference>
<name>W7Y9Y5_9BACT</name>
<evidence type="ECO:0000256" key="2">
    <source>
        <dbReference type="SAM" id="SignalP"/>
    </source>
</evidence>
<comment type="caution">
    <text evidence="4">The sequence shown here is derived from an EMBL/GenBank/DDBJ whole genome shotgun (WGS) entry which is preliminary data.</text>
</comment>
<organism evidence="4 5">
    <name type="scientific">Saccharicrinis fermentans DSM 9555 = JCM 21142</name>
    <dbReference type="NCBI Taxonomy" id="869213"/>
    <lineage>
        <taxon>Bacteria</taxon>
        <taxon>Pseudomonadati</taxon>
        <taxon>Bacteroidota</taxon>
        <taxon>Bacteroidia</taxon>
        <taxon>Marinilabiliales</taxon>
        <taxon>Marinilabiliaceae</taxon>
        <taxon>Saccharicrinis</taxon>
    </lineage>
</organism>
<keyword evidence="5" id="KW-1185">Reference proteome</keyword>
<accession>W7Y9Y5</accession>
<dbReference type="Proteomes" id="UP000019402">
    <property type="component" value="Unassembled WGS sequence"/>
</dbReference>